<reference evidence="1 2" key="1">
    <citation type="submission" date="2018-07" db="EMBL/GenBank/DDBJ databases">
        <title>The genomes of Aspergillus section Nigri reveals drivers in fungal speciation.</title>
        <authorList>
            <consortium name="DOE Joint Genome Institute"/>
            <person name="Vesth T.C."/>
            <person name="Nybo J."/>
            <person name="Theobald S."/>
            <person name="Brandl J."/>
            <person name="Frisvad J.C."/>
            <person name="Nielsen K.F."/>
            <person name="Lyhne E.K."/>
            <person name="Kogle M.E."/>
            <person name="Kuo A."/>
            <person name="Riley R."/>
            <person name="Clum A."/>
            <person name="Nolan M."/>
            <person name="Lipzen A."/>
            <person name="Salamov A."/>
            <person name="Henrissat B."/>
            <person name="Wiebenga A."/>
            <person name="De vries R.P."/>
            <person name="Grigoriev I.V."/>
            <person name="Mortensen U.H."/>
            <person name="Andersen M.R."/>
            <person name="Baker S.E."/>
        </authorList>
    </citation>
    <scope>NUCLEOTIDE SEQUENCE [LARGE SCALE GENOMIC DNA]</scope>
    <source>
        <strain evidence="1 2">CBS 139.54b</strain>
    </source>
</reference>
<gene>
    <name evidence="1" type="ORF">BDQ94DRAFT_163537</name>
</gene>
<sequence>MDEILELYTYYRACYPSLFLKDLQDMILHILHRLSTLHRGQCVTDQGVDTAIAIAADLRCALDSLRMRKYKSN</sequence>
<name>A0A3F3PL30_9EURO</name>
<keyword evidence="2" id="KW-1185">Reference proteome</keyword>
<dbReference type="GeneID" id="38138118"/>
<accession>A0A3F3PL30</accession>
<dbReference type="RefSeq" id="XP_026620580.1">
    <property type="nucleotide sequence ID" value="XM_026769762.1"/>
</dbReference>
<evidence type="ECO:0000313" key="2">
    <source>
        <dbReference type="Proteomes" id="UP000253729"/>
    </source>
</evidence>
<evidence type="ECO:0000313" key="1">
    <source>
        <dbReference type="EMBL" id="RDH27558.1"/>
    </source>
</evidence>
<proteinExistence type="predicted"/>
<dbReference type="EMBL" id="KZ852088">
    <property type="protein sequence ID" value="RDH27558.1"/>
    <property type="molecule type" value="Genomic_DNA"/>
</dbReference>
<organism evidence="1 2">
    <name type="scientific">Aspergillus welwitschiae</name>
    <dbReference type="NCBI Taxonomy" id="1341132"/>
    <lineage>
        <taxon>Eukaryota</taxon>
        <taxon>Fungi</taxon>
        <taxon>Dikarya</taxon>
        <taxon>Ascomycota</taxon>
        <taxon>Pezizomycotina</taxon>
        <taxon>Eurotiomycetes</taxon>
        <taxon>Eurotiomycetidae</taxon>
        <taxon>Eurotiales</taxon>
        <taxon>Aspergillaceae</taxon>
        <taxon>Aspergillus</taxon>
        <taxon>Aspergillus subgen. Circumdati</taxon>
    </lineage>
</organism>
<dbReference type="Proteomes" id="UP000253729">
    <property type="component" value="Unassembled WGS sequence"/>
</dbReference>
<protein>
    <submittedName>
        <fullName evidence="1">Uncharacterized protein</fullName>
    </submittedName>
</protein>
<dbReference type="AlphaFoldDB" id="A0A3F3PL30"/>